<protein>
    <submittedName>
        <fullName evidence="1">Uncharacterized protein</fullName>
    </submittedName>
</protein>
<sequence>MVPPALPRKASLVVWERVVAIQKELEQLRRLIKEEEEGERPRDFHAGFCAGYMAARDGEPFPSSTQLEKIYSTSLFKRCYDRYAGDVPSTSTRSAPSTSRPRH</sequence>
<dbReference type="Proteomes" id="UP001179952">
    <property type="component" value="Unassembled WGS sequence"/>
</dbReference>
<dbReference type="EMBL" id="JAUJYN010000005">
    <property type="protein sequence ID" value="KAK1270981.1"/>
    <property type="molecule type" value="Genomic_DNA"/>
</dbReference>
<accession>A0AAV9B480</accession>
<name>A0AAV9B480_ACOGR</name>
<reference evidence="1" key="1">
    <citation type="journal article" date="2023" name="Nat. Commun.">
        <title>Diploid and tetraploid genomes of Acorus and the evolution of monocots.</title>
        <authorList>
            <person name="Ma L."/>
            <person name="Liu K.W."/>
            <person name="Li Z."/>
            <person name="Hsiao Y.Y."/>
            <person name="Qi Y."/>
            <person name="Fu T."/>
            <person name="Tang G.D."/>
            <person name="Zhang D."/>
            <person name="Sun W.H."/>
            <person name="Liu D.K."/>
            <person name="Li Y."/>
            <person name="Chen G.Z."/>
            <person name="Liu X.D."/>
            <person name="Liao X.Y."/>
            <person name="Jiang Y.T."/>
            <person name="Yu X."/>
            <person name="Hao Y."/>
            <person name="Huang J."/>
            <person name="Zhao X.W."/>
            <person name="Ke S."/>
            <person name="Chen Y.Y."/>
            <person name="Wu W.L."/>
            <person name="Hsu J.L."/>
            <person name="Lin Y.F."/>
            <person name="Huang M.D."/>
            <person name="Li C.Y."/>
            <person name="Huang L."/>
            <person name="Wang Z.W."/>
            <person name="Zhao X."/>
            <person name="Zhong W.Y."/>
            <person name="Peng D.H."/>
            <person name="Ahmad S."/>
            <person name="Lan S."/>
            <person name="Zhang J.S."/>
            <person name="Tsai W.C."/>
            <person name="Van de Peer Y."/>
            <person name="Liu Z.J."/>
        </authorList>
    </citation>
    <scope>NUCLEOTIDE SEQUENCE</scope>
    <source>
        <strain evidence="1">SCP</strain>
    </source>
</reference>
<reference evidence="1" key="2">
    <citation type="submission" date="2023-06" db="EMBL/GenBank/DDBJ databases">
        <authorList>
            <person name="Ma L."/>
            <person name="Liu K.-W."/>
            <person name="Li Z."/>
            <person name="Hsiao Y.-Y."/>
            <person name="Qi Y."/>
            <person name="Fu T."/>
            <person name="Tang G."/>
            <person name="Zhang D."/>
            <person name="Sun W.-H."/>
            <person name="Liu D.-K."/>
            <person name="Li Y."/>
            <person name="Chen G.-Z."/>
            <person name="Liu X.-D."/>
            <person name="Liao X.-Y."/>
            <person name="Jiang Y.-T."/>
            <person name="Yu X."/>
            <person name="Hao Y."/>
            <person name="Huang J."/>
            <person name="Zhao X.-W."/>
            <person name="Ke S."/>
            <person name="Chen Y.-Y."/>
            <person name="Wu W.-L."/>
            <person name="Hsu J.-L."/>
            <person name="Lin Y.-F."/>
            <person name="Huang M.-D."/>
            <person name="Li C.-Y."/>
            <person name="Huang L."/>
            <person name="Wang Z.-W."/>
            <person name="Zhao X."/>
            <person name="Zhong W.-Y."/>
            <person name="Peng D.-H."/>
            <person name="Ahmad S."/>
            <person name="Lan S."/>
            <person name="Zhang J.-S."/>
            <person name="Tsai W.-C."/>
            <person name="Van De Peer Y."/>
            <person name="Liu Z.-J."/>
        </authorList>
    </citation>
    <scope>NUCLEOTIDE SEQUENCE</scope>
    <source>
        <strain evidence="1">SCP</strain>
        <tissue evidence="1">Leaves</tissue>
    </source>
</reference>
<organism evidence="1 2">
    <name type="scientific">Acorus gramineus</name>
    <name type="common">Dwarf sweet flag</name>
    <dbReference type="NCBI Taxonomy" id="55184"/>
    <lineage>
        <taxon>Eukaryota</taxon>
        <taxon>Viridiplantae</taxon>
        <taxon>Streptophyta</taxon>
        <taxon>Embryophyta</taxon>
        <taxon>Tracheophyta</taxon>
        <taxon>Spermatophyta</taxon>
        <taxon>Magnoliopsida</taxon>
        <taxon>Liliopsida</taxon>
        <taxon>Acoraceae</taxon>
        <taxon>Acorus</taxon>
    </lineage>
</organism>
<dbReference type="AlphaFoldDB" id="A0AAV9B480"/>
<proteinExistence type="predicted"/>
<keyword evidence="2" id="KW-1185">Reference proteome</keyword>
<gene>
    <name evidence="1" type="ORF">QJS04_geneDACA012696</name>
</gene>
<evidence type="ECO:0000313" key="1">
    <source>
        <dbReference type="EMBL" id="KAK1270981.1"/>
    </source>
</evidence>
<comment type="caution">
    <text evidence="1">The sequence shown here is derived from an EMBL/GenBank/DDBJ whole genome shotgun (WGS) entry which is preliminary data.</text>
</comment>
<evidence type="ECO:0000313" key="2">
    <source>
        <dbReference type="Proteomes" id="UP001179952"/>
    </source>
</evidence>